<dbReference type="SFLD" id="SFLDF00009">
    <property type="entry name" value="o-succinylbenzoate_synthase"/>
    <property type="match status" value="1"/>
</dbReference>
<dbReference type="Pfam" id="PF13378">
    <property type="entry name" value="MR_MLE_C"/>
    <property type="match status" value="1"/>
</dbReference>
<feature type="domain" description="Mandelate racemase/muconate lactonizing enzyme C-terminal" evidence="3">
    <location>
        <begin position="142"/>
        <end position="240"/>
    </location>
</feature>
<dbReference type="CDD" id="cd03320">
    <property type="entry name" value="OSBS"/>
    <property type="match status" value="1"/>
</dbReference>
<evidence type="ECO:0000256" key="1">
    <source>
        <dbReference type="ARBA" id="ARBA00022723"/>
    </source>
</evidence>
<keyword evidence="4" id="KW-0456">Lyase</keyword>
<reference evidence="4 5" key="1">
    <citation type="submission" date="2018-07" db="EMBL/GenBank/DDBJ databases">
        <title>Genome analysis of Larkinella rosea.</title>
        <authorList>
            <person name="Zhou Z."/>
            <person name="Wang G."/>
        </authorList>
    </citation>
    <scope>NUCLEOTIDE SEQUENCE [LARGE SCALE GENOMIC DNA]</scope>
    <source>
        <strain evidence="5">zzj9</strain>
    </source>
</reference>
<dbReference type="Gene3D" id="3.20.20.120">
    <property type="entry name" value="Enolase-like C-terminal domain"/>
    <property type="match status" value="1"/>
</dbReference>
<dbReference type="Proteomes" id="UP000253383">
    <property type="component" value="Unassembled WGS sequence"/>
</dbReference>
<dbReference type="GO" id="GO:0043748">
    <property type="term" value="F:O-succinylbenzoate synthase activity"/>
    <property type="evidence" value="ECO:0007669"/>
    <property type="project" value="UniProtKB-EC"/>
</dbReference>
<dbReference type="GO" id="GO:0046872">
    <property type="term" value="F:metal ion binding"/>
    <property type="evidence" value="ECO:0007669"/>
    <property type="project" value="UniProtKB-KW"/>
</dbReference>
<dbReference type="SMART" id="SM00922">
    <property type="entry name" value="MR_MLE"/>
    <property type="match status" value="1"/>
</dbReference>
<dbReference type="AlphaFoldDB" id="A0A368JPU4"/>
<dbReference type="EMBL" id="QOWE01000012">
    <property type="protein sequence ID" value="RCR68613.1"/>
    <property type="molecule type" value="Genomic_DNA"/>
</dbReference>
<dbReference type="InterPro" id="IPR029017">
    <property type="entry name" value="Enolase-like_N"/>
</dbReference>
<proteinExistence type="predicted"/>
<dbReference type="PANTHER" id="PTHR48073">
    <property type="entry name" value="O-SUCCINYLBENZOATE SYNTHASE-RELATED"/>
    <property type="match status" value="1"/>
</dbReference>
<accession>A0A368JPU4</accession>
<dbReference type="InterPro" id="IPR029065">
    <property type="entry name" value="Enolase_C-like"/>
</dbReference>
<dbReference type="InterPro" id="IPR036849">
    <property type="entry name" value="Enolase-like_C_sf"/>
</dbReference>
<keyword evidence="1" id="KW-0479">Metal-binding</keyword>
<sequence>MSLKADFLKYTLHFTFEAGTSRGTLTQKDSYFVRIHDDEEPSVVGWGECAPLRGLSIDDRPDFVDQLRHTCELFNQLDLQLFHWNVPIVLQLISDRLPSIQFGFETAMHDYINGGQRTIFDSEFAKGSKTLPINGLVWMGKPEFMRRQIEEKLEAGYTTIKLKIGAIDFRQECDLLDSIRSRFSADQITLRVDANGAFGPDDVRDKLNQLAVYDIHSIEQPIRPGQPELMAELCRQSPLPIALDEELIGHMEYVEKMRLLKKIQPHYIILKPTLLGGFIHCTQWIEIANRLGIGWWITSALESNIGLNAIAQYTAQFKNPIPQGLGTGQLYHNNIESPLAIENGFLKTDLSKGWNLEILETGRGVRIER</sequence>
<dbReference type="SUPFAM" id="SSF51604">
    <property type="entry name" value="Enolase C-terminal domain-like"/>
    <property type="match status" value="1"/>
</dbReference>
<dbReference type="EC" id="4.2.1.113" evidence="2"/>
<dbReference type="Gene3D" id="3.30.390.10">
    <property type="entry name" value="Enolase-like, N-terminal domain"/>
    <property type="match status" value="1"/>
</dbReference>
<evidence type="ECO:0000256" key="2">
    <source>
        <dbReference type="NCBIfam" id="TIGR01927"/>
    </source>
</evidence>
<dbReference type="SFLD" id="SFLDS00001">
    <property type="entry name" value="Enolase"/>
    <property type="match status" value="1"/>
</dbReference>
<organism evidence="4 5">
    <name type="scientific">Larkinella punicea</name>
    <dbReference type="NCBI Taxonomy" id="2315727"/>
    <lineage>
        <taxon>Bacteria</taxon>
        <taxon>Pseudomonadati</taxon>
        <taxon>Bacteroidota</taxon>
        <taxon>Cytophagia</taxon>
        <taxon>Cytophagales</taxon>
        <taxon>Spirosomataceae</taxon>
        <taxon>Larkinella</taxon>
    </lineage>
</organism>
<dbReference type="SUPFAM" id="SSF54826">
    <property type="entry name" value="Enolase N-terminal domain-like"/>
    <property type="match status" value="1"/>
</dbReference>
<dbReference type="NCBIfam" id="TIGR01927">
    <property type="entry name" value="menC_gam_Gplu"/>
    <property type="match status" value="1"/>
</dbReference>
<evidence type="ECO:0000259" key="3">
    <source>
        <dbReference type="SMART" id="SM00922"/>
    </source>
</evidence>
<keyword evidence="5" id="KW-1185">Reference proteome</keyword>
<gene>
    <name evidence="4" type="primary">menC</name>
    <name evidence="4" type="ORF">DUE52_16010</name>
</gene>
<dbReference type="GO" id="GO:0009234">
    <property type="term" value="P:menaquinone biosynthetic process"/>
    <property type="evidence" value="ECO:0007669"/>
    <property type="project" value="UniProtKB-UniRule"/>
</dbReference>
<comment type="caution">
    <text evidence="4">The sequence shown here is derived from an EMBL/GenBank/DDBJ whole genome shotgun (WGS) entry which is preliminary data.</text>
</comment>
<evidence type="ECO:0000313" key="4">
    <source>
        <dbReference type="EMBL" id="RCR68613.1"/>
    </source>
</evidence>
<dbReference type="PANTHER" id="PTHR48073:SF2">
    <property type="entry name" value="O-SUCCINYLBENZOATE SYNTHASE"/>
    <property type="match status" value="1"/>
</dbReference>
<dbReference type="InterPro" id="IPR013342">
    <property type="entry name" value="Mandelate_racemase_C"/>
</dbReference>
<protein>
    <recommendedName>
        <fullName evidence="2">o-succinylbenzoate synthase</fullName>
        <ecNumber evidence="2">4.2.1.113</ecNumber>
    </recommendedName>
</protein>
<dbReference type="RefSeq" id="WP_114407032.1">
    <property type="nucleotide sequence ID" value="NZ_QOWE01000012.1"/>
</dbReference>
<dbReference type="SFLD" id="SFLDG00180">
    <property type="entry name" value="muconate_cycloisomerase"/>
    <property type="match status" value="1"/>
</dbReference>
<dbReference type="OrthoDB" id="9766759at2"/>
<dbReference type="GO" id="GO:0016854">
    <property type="term" value="F:racemase and epimerase activity"/>
    <property type="evidence" value="ECO:0007669"/>
    <property type="project" value="UniProtKB-ARBA"/>
</dbReference>
<evidence type="ECO:0000313" key="5">
    <source>
        <dbReference type="Proteomes" id="UP000253383"/>
    </source>
</evidence>
<name>A0A368JPU4_9BACT</name>